<dbReference type="CDD" id="cd01029">
    <property type="entry name" value="TOPRIM_primases"/>
    <property type="match status" value="1"/>
</dbReference>
<comment type="caution">
    <text evidence="2">The sequence shown here is derived from an EMBL/GenBank/DDBJ whole genome shotgun (WGS) entry which is preliminary data.</text>
</comment>
<name>A0A4R7I0X0_9ACTN</name>
<proteinExistence type="predicted"/>
<dbReference type="Pfam" id="PF18871">
    <property type="entry name" value="HEPN_Toprim_N"/>
    <property type="match status" value="1"/>
</dbReference>
<sequence>MSSYATTYLADGRPICSFRDGVDQLFYTLFMRSDWVELHGQEAYELAPKSFVDFDPEEAVIIGFRVAAGSLRDRLDVMGVDRETVRSELEVLLEEQTDRKSHLVESFATSPDVVAQIETDIGAWAAVDSESWFVQLGERIQAGDHVDRPGQRTPGSASWLMSLWDYHDPRYRLRAVLEVLPADLEITLDLADLIEGGWLGPDDDPRTVASDFVAYASHGGLDPIVLTEGRFDAEVLAATLELRRPHLASFIRFPDFNQRPEGGAAALRQTIRAFASAGIPNRVVGLFDNDSAARDAMRSISNDALPPNIVTTRLPPLELARQYPTRGPQGDHAMDVNGLAVSIELFLGTDVLADSSGLRPVEWGGYVSGVSNYQGAITDKGAVQDAFRTKVASARNNPAVMETQDWAALDELLEHLLSSIRGLSISQRQHP</sequence>
<keyword evidence="3" id="KW-1185">Reference proteome</keyword>
<dbReference type="Proteomes" id="UP000294558">
    <property type="component" value="Unassembled WGS sequence"/>
</dbReference>
<feature type="domain" description="HEPN/Toprim N-terminal" evidence="1">
    <location>
        <begin position="29"/>
        <end position="203"/>
    </location>
</feature>
<evidence type="ECO:0000259" key="1">
    <source>
        <dbReference type="Pfam" id="PF18871"/>
    </source>
</evidence>
<organism evidence="2 3">
    <name type="scientific">Ilumatobacter fluminis</name>
    <dbReference type="NCBI Taxonomy" id="467091"/>
    <lineage>
        <taxon>Bacteria</taxon>
        <taxon>Bacillati</taxon>
        <taxon>Actinomycetota</taxon>
        <taxon>Acidimicrobiia</taxon>
        <taxon>Acidimicrobiales</taxon>
        <taxon>Ilumatobacteraceae</taxon>
        <taxon>Ilumatobacter</taxon>
    </lineage>
</organism>
<dbReference type="OrthoDB" id="5141316at2"/>
<dbReference type="RefSeq" id="WP_133869078.1">
    <property type="nucleotide sequence ID" value="NZ_SOAU01000001.1"/>
</dbReference>
<dbReference type="InterPro" id="IPR041487">
    <property type="entry name" value="HEPN/Toprim-NTD1"/>
</dbReference>
<evidence type="ECO:0000313" key="2">
    <source>
        <dbReference type="EMBL" id="TDT16734.1"/>
    </source>
</evidence>
<accession>A0A4R7I0X0</accession>
<dbReference type="InterPro" id="IPR034154">
    <property type="entry name" value="TOPRIM_DnaG/twinkle"/>
</dbReference>
<dbReference type="EMBL" id="SOAU01000001">
    <property type="protein sequence ID" value="TDT16734.1"/>
    <property type="molecule type" value="Genomic_DNA"/>
</dbReference>
<dbReference type="AlphaFoldDB" id="A0A4R7I0X0"/>
<protein>
    <recommendedName>
        <fullName evidence="1">HEPN/Toprim N-terminal domain-containing protein</fullName>
    </recommendedName>
</protein>
<gene>
    <name evidence="2" type="ORF">BDK89_2329</name>
</gene>
<reference evidence="2 3" key="1">
    <citation type="submission" date="2019-03" db="EMBL/GenBank/DDBJ databases">
        <title>Sequencing the genomes of 1000 actinobacteria strains.</title>
        <authorList>
            <person name="Klenk H.-P."/>
        </authorList>
    </citation>
    <scope>NUCLEOTIDE SEQUENCE [LARGE SCALE GENOMIC DNA]</scope>
    <source>
        <strain evidence="2 3">DSM 18936</strain>
    </source>
</reference>
<evidence type="ECO:0000313" key="3">
    <source>
        <dbReference type="Proteomes" id="UP000294558"/>
    </source>
</evidence>